<dbReference type="AlphaFoldDB" id="A0A6J4PUY0"/>
<reference evidence="2" key="1">
    <citation type="submission" date="2020-02" db="EMBL/GenBank/DDBJ databases">
        <authorList>
            <person name="Meier V. D."/>
        </authorList>
    </citation>
    <scope>NUCLEOTIDE SEQUENCE</scope>
    <source>
        <strain evidence="2">AVDCRST_MAG01</strain>
    </source>
</reference>
<protein>
    <submittedName>
        <fullName evidence="2">Uncharacterized protein</fullName>
    </submittedName>
</protein>
<sequence>MQTVACRDGVLVVHYPAGEGAKRDEFEFLLPPDGPTVNEMSERYNPPMPGGDTMGPLIEYRPGDHFGPVTFSEPRQRVTPMGDDSAEVTVEDHWHRLDMASWSRAHAFSVE</sequence>
<evidence type="ECO:0000313" key="2">
    <source>
        <dbReference type="EMBL" id="CAA9426336.1"/>
    </source>
</evidence>
<accession>A0A6J4PUY0</accession>
<evidence type="ECO:0000256" key="1">
    <source>
        <dbReference type="SAM" id="MobiDB-lite"/>
    </source>
</evidence>
<proteinExistence type="predicted"/>
<organism evidence="2">
    <name type="scientific">uncultured Rubrobacteraceae bacterium</name>
    <dbReference type="NCBI Taxonomy" id="349277"/>
    <lineage>
        <taxon>Bacteria</taxon>
        <taxon>Bacillati</taxon>
        <taxon>Actinomycetota</taxon>
        <taxon>Rubrobacteria</taxon>
        <taxon>Rubrobacterales</taxon>
        <taxon>Rubrobacteraceae</taxon>
        <taxon>environmental samples</taxon>
    </lineage>
</organism>
<dbReference type="EMBL" id="CADCUW010000351">
    <property type="protein sequence ID" value="CAA9426336.1"/>
    <property type="molecule type" value="Genomic_DNA"/>
</dbReference>
<feature type="region of interest" description="Disordered" evidence="1">
    <location>
        <begin position="31"/>
        <end position="85"/>
    </location>
</feature>
<gene>
    <name evidence="2" type="ORF">AVDCRST_MAG01-01-2623</name>
</gene>
<name>A0A6J4PUY0_9ACTN</name>